<dbReference type="Proteomes" id="UP001240447">
    <property type="component" value="Unassembled WGS sequence"/>
</dbReference>
<evidence type="ECO:0000259" key="10">
    <source>
        <dbReference type="PROSITE" id="PS51012"/>
    </source>
</evidence>
<dbReference type="EMBL" id="JAUSQM010000001">
    <property type="protein sequence ID" value="MDP9824198.1"/>
    <property type="molecule type" value="Genomic_DNA"/>
</dbReference>
<feature type="transmembrane region" description="Helical" evidence="9">
    <location>
        <begin position="126"/>
        <end position="155"/>
    </location>
</feature>
<keyword evidence="8 9" id="KW-0472">Membrane</keyword>
<keyword evidence="4 9" id="KW-1003">Cell membrane</keyword>
<feature type="transmembrane region" description="Helical" evidence="9">
    <location>
        <begin position="161"/>
        <end position="183"/>
    </location>
</feature>
<evidence type="ECO:0000256" key="5">
    <source>
        <dbReference type="ARBA" id="ARBA00022519"/>
    </source>
</evidence>
<evidence type="ECO:0000256" key="2">
    <source>
        <dbReference type="ARBA" id="ARBA00007783"/>
    </source>
</evidence>
<evidence type="ECO:0000256" key="9">
    <source>
        <dbReference type="RuleBase" id="RU361157"/>
    </source>
</evidence>
<keyword evidence="5" id="KW-0997">Cell inner membrane</keyword>
<reference evidence="11 12" key="1">
    <citation type="submission" date="2023-07" db="EMBL/GenBank/DDBJ databases">
        <title>Sequencing the genomes of 1000 actinobacteria strains.</title>
        <authorList>
            <person name="Klenk H.-P."/>
        </authorList>
    </citation>
    <scope>NUCLEOTIDE SEQUENCE [LARGE SCALE GENOMIC DNA]</scope>
    <source>
        <strain evidence="11 12">GD13</strain>
    </source>
</reference>
<sequence length="297" mass="33235">MAELTTFRPDPDEWPLSSPAPKGGLAEVFRRRYLLKLVVKRQLAQQYSASVLGFMWSYVQPAIRFLVYYFAVGMVLKAHVDTPYFAIHLFTGLIMVQFFNQMVGAGTRSVWGSRRLVKKMALPREVFPVASVLVAGFHTLPQVGILAFACLIIGFSVDATGLLAGVLGYVMLTVFGVAFALLFSALNVMVRDLQNLVGTITSFMHFMVPMIYSYDRIADSAIGGTIWEEVYLANPVATAVLLFQRCFWSGVVDDPSQTLYPDHLMLRGLIMLAIGLVFLVVSQRVFRRLESKFPERL</sequence>
<feature type="transmembrane region" description="Helical" evidence="9">
    <location>
        <begin position="49"/>
        <end position="71"/>
    </location>
</feature>
<dbReference type="PANTHER" id="PTHR30413">
    <property type="entry name" value="INNER MEMBRANE TRANSPORT PERMEASE"/>
    <property type="match status" value="1"/>
</dbReference>
<keyword evidence="6 9" id="KW-0812">Transmembrane</keyword>
<feature type="transmembrane region" description="Helical" evidence="9">
    <location>
        <begin position="83"/>
        <end position="105"/>
    </location>
</feature>
<organism evidence="11 12">
    <name type="scientific">Nocardioides massiliensis</name>
    <dbReference type="NCBI Taxonomy" id="1325935"/>
    <lineage>
        <taxon>Bacteria</taxon>
        <taxon>Bacillati</taxon>
        <taxon>Actinomycetota</taxon>
        <taxon>Actinomycetes</taxon>
        <taxon>Propionibacteriales</taxon>
        <taxon>Nocardioidaceae</taxon>
        <taxon>Nocardioides</taxon>
    </lineage>
</organism>
<gene>
    <name evidence="11" type="ORF">J2S59_004007</name>
</gene>
<evidence type="ECO:0000256" key="8">
    <source>
        <dbReference type="ARBA" id="ARBA00023136"/>
    </source>
</evidence>
<keyword evidence="12" id="KW-1185">Reference proteome</keyword>
<keyword evidence="3 9" id="KW-0813">Transport</keyword>
<feature type="transmembrane region" description="Helical" evidence="9">
    <location>
        <begin position="264"/>
        <end position="286"/>
    </location>
</feature>
<accession>A0ABT9NUT6</accession>
<dbReference type="PANTHER" id="PTHR30413:SF8">
    <property type="entry name" value="TRANSPORT PERMEASE PROTEIN"/>
    <property type="match status" value="1"/>
</dbReference>
<dbReference type="RefSeq" id="WP_068124665.1">
    <property type="nucleotide sequence ID" value="NZ_CCXJ01000767.2"/>
</dbReference>
<comment type="similarity">
    <text evidence="2 9">Belongs to the ABC-2 integral membrane protein family.</text>
</comment>
<evidence type="ECO:0000256" key="7">
    <source>
        <dbReference type="ARBA" id="ARBA00022989"/>
    </source>
</evidence>
<name>A0ABT9NUT6_9ACTN</name>
<dbReference type="Pfam" id="PF01061">
    <property type="entry name" value="ABC2_membrane"/>
    <property type="match status" value="1"/>
</dbReference>
<feature type="transmembrane region" description="Helical" evidence="9">
    <location>
        <begin position="195"/>
        <end position="214"/>
    </location>
</feature>
<evidence type="ECO:0000256" key="4">
    <source>
        <dbReference type="ARBA" id="ARBA00022475"/>
    </source>
</evidence>
<keyword evidence="7 9" id="KW-1133">Transmembrane helix</keyword>
<dbReference type="InterPro" id="IPR047817">
    <property type="entry name" value="ABC2_TM_bact-type"/>
</dbReference>
<dbReference type="InterPro" id="IPR013525">
    <property type="entry name" value="ABC2_TM"/>
</dbReference>
<evidence type="ECO:0000256" key="6">
    <source>
        <dbReference type="ARBA" id="ARBA00022692"/>
    </source>
</evidence>
<evidence type="ECO:0000256" key="1">
    <source>
        <dbReference type="ARBA" id="ARBA00004429"/>
    </source>
</evidence>
<protein>
    <recommendedName>
        <fullName evidence="9">Transport permease protein</fullName>
    </recommendedName>
</protein>
<proteinExistence type="inferred from homology"/>
<evidence type="ECO:0000313" key="11">
    <source>
        <dbReference type="EMBL" id="MDP9824198.1"/>
    </source>
</evidence>
<comment type="subcellular location">
    <subcellularLocation>
        <location evidence="1">Cell inner membrane</location>
        <topology evidence="1">Multi-pass membrane protein</topology>
    </subcellularLocation>
    <subcellularLocation>
        <location evidence="9">Cell membrane</location>
        <topology evidence="9">Multi-pass membrane protein</topology>
    </subcellularLocation>
</comment>
<evidence type="ECO:0000256" key="3">
    <source>
        <dbReference type="ARBA" id="ARBA00022448"/>
    </source>
</evidence>
<evidence type="ECO:0000313" key="12">
    <source>
        <dbReference type="Proteomes" id="UP001240447"/>
    </source>
</evidence>
<dbReference type="PROSITE" id="PS51012">
    <property type="entry name" value="ABC_TM2"/>
    <property type="match status" value="1"/>
</dbReference>
<feature type="domain" description="ABC transmembrane type-2" evidence="10">
    <location>
        <begin position="52"/>
        <end position="289"/>
    </location>
</feature>
<comment type="caution">
    <text evidence="11">The sequence shown here is derived from an EMBL/GenBank/DDBJ whole genome shotgun (WGS) entry which is preliminary data.</text>
</comment>